<proteinExistence type="predicted"/>
<dbReference type="OrthoDB" id="2507689at2759"/>
<feature type="compositionally biased region" description="Low complexity" evidence="1">
    <location>
        <begin position="259"/>
        <end position="278"/>
    </location>
</feature>
<dbReference type="AlphaFoldDB" id="A0A180GCM0"/>
<evidence type="ECO:0000313" key="3">
    <source>
        <dbReference type="EnsemblFungi" id="PTTG_07341-t43_1-p1"/>
    </source>
</evidence>
<feature type="compositionally biased region" description="Low complexity" evidence="1">
    <location>
        <begin position="565"/>
        <end position="579"/>
    </location>
</feature>
<feature type="compositionally biased region" description="Low complexity" evidence="1">
    <location>
        <begin position="639"/>
        <end position="668"/>
    </location>
</feature>
<feature type="region of interest" description="Disordered" evidence="1">
    <location>
        <begin position="163"/>
        <end position="320"/>
    </location>
</feature>
<protein>
    <submittedName>
        <fullName evidence="2 3">Uncharacterized protein</fullName>
    </submittedName>
</protein>
<evidence type="ECO:0000313" key="2">
    <source>
        <dbReference type="EMBL" id="OAV90324.1"/>
    </source>
</evidence>
<feature type="compositionally biased region" description="Low complexity" evidence="1">
    <location>
        <begin position="215"/>
        <end position="228"/>
    </location>
</feature>
<reference evidence="2" key="1">
    <citation type="submission" date="2009-11" db="EMBL/GenBank/DDBJ databases">
        <authorList>
            <consortium name="The Broad Institute Genome Sequencing Platform"/>
            <person name="Ward D."/>
            <person name="Feldgarden M."/>
            <person name="Earl A."/>
            <person name="Young S.K."/>
            <person name="Zeng Q."/>
            <person name="Koehrsen M."/>
            <person name="Alvarado L."/>
            <person name="Berlin A."/>
            <person name="Bochicchio J."/>
            <person name="Borenstein D."/>
            <person name="Chapman S.B."/>
            <person name="Chen Z."/>
            <person name="Engels R."/>
            <person name="Freedman E."/>
            <person name="Gellesch M."/>
            <person name="Goldberg J."/>
            <person name="Griggs A."/>
            <person name="Gujja S."/>
            <person name="Heilman E."/>
            <person name="Heiman D."/>
            <person name="Hepburn T."/>
            <person name="Howarth C."/>
            <person name="Jen D."/>
            <person name="Larson L."/>
            <person name="Lewis B."/>
            <person name="Mehta T."/>
            <person name="Park D."/>
            <person name="Pearson M."/>
            <person name="Roberts A."/>
            <person name="Saif S."/>
            <person name="Shea T."/>
            <person name="Shenoy N."/>
            <person name="Sisk P."/>
            <person name="Stolte C."/>
            <person name="Sykes S."/>
            <person name="Thomson T."/>
            <person name="Walk T."/>
            <person name="White J."/>
            <person name="Yandava C."/>
            <person name="Izard J."/>
            <person name="Baranova O.V."/>
            <person name="Blanton J.M."/>
            <person name="Tanner A.C."/>
            <person name="Dewhirst F.E."/>
            <person name="Haas B."/>
            <person name="Nusbaum C."/>
            <person name="Birren B."/>
        </authorList>
    </citation>
    <scope>NUCLEOTIDE SEQUENCE [LARGE SCALE GENOMIC DNA]</scope>
    <source>
        <strain evidence="2">1-1 BBBD Race 1</strain>
    </source>
</reference>
<gene>
    <name evidence="2" type="ORF">PTTG_07341</name>
</gene>
<evidence type="ECO:0000256" key="1">
    <source>
        <dbReference type="SAM" id="MobiDB-lite"/>
    </source>
</evidence>
<feature type="region of interest" description="Disordered" evidence="1">
    <location>
        <begin position="500"/>
        <end position="523"/>
    </location>
</feature>
<name>A0A180GCM0_PUCT1</name>
<accession>A0A180GCM0</accession>
<feature type="compositionally biased region" description="Low complexity" evidence="1">
    <location>
        <begin position="39"/>
        <end position="57"/>
    </location>
</feature>
<dbReference type="STRING" id="630390.A0A180GCM0"/>
<feature type="compositionally biased region" description="Basic and acidic residues" evidence="1">
    <location>
        <begin position="19"/>
        <end position="31"/>
    </location>
</feature>
<feature type="region of interest" description="Disordered" evidence="1">
    <location>
        <begin position="1"/>
        <end position="92"/>
    </location>
</feature>
<feature type="compositionally biased region" description="Basic and acidic residues" evidence="1">
    <location>
        <begin position="73"/>
        <end position="92"/>
    </location>
</feature>
<dbReference type="EMBL" id="ADAS02000104">
    <property type="protein sequence ID" value="OAV90324.1"/>
    <property type="molecule type" value="Genomic_DNA"/>
</dbReference>
<dbReference type="Proteomes" id="UP000005240">
    <property type="component" value="Unassembled WGS sequence"/>
</dbReference>
<organism evidence="2">
    <name type="scientific">Puccinia triticina (isolate 1-1 / race 1 (BBBD))</name>
    <name type="common">Brown leaf rust fungus</name>
    <dbReference type="NCBI Taxonomy" id="630390"/>
    <lineage>
        <taxon>Eukaryota</taxon>
        <taxon>Fungi</taxon>
        <taxon>Dikarya</taxon>
        <taxon>Basidiomycota</taxon>
        <taxon>Pucciniomycotina</taxon>
        <taxon>Pucciniomycetes</taxon>
        <taxon>Pucciniales</taxon>
        <taxon>Pucciniaceae</taxon>
        <taxon>Puccinia</taxon>
    </lineage>
</organism>
<reference evidence="2" key="2">
    <citation type="submission" date="2016-05" db="EMBL/GenBank/DDBJ databases">
        <title>Comparative analysis highlights variable genome content of wheat rusts and divergence of the mating loci.</title>
        <authorList>
            <person name="Cuomo C.A."/>
            <person name="Bakkeren G."/>
            <person name="Szabo L."/>
            <person name="Khalil H."/>
            <person name="Joly D."/>
            <person name="Goldberg J."/>
            <person name="Young S."/>
            <person name="Zeng Q."/>
            <person name="Fellers J."/>
        </authorList>
    </citation>
    <scope>NUCLEOTIDE SEQUENCE [LARGE SCALE GENOMIC DNA]</scope>
    <source>
        <strain evidence="2">1-1 BBBD Race 1</strain>
    </source>
</reference>
<dbReference type="EnsemblFungi" id="PTTG_07341-t43_1">
    <property type="protein sequence ID" value="PTTG_07341-t43_1-p1"/>
    <property type="gene ID" value="PTTG_07341"/>
</dbReference>
<reference evidence="3" key="4">
    <citation type="submission" date="2025-05" db="UniProtKB">
        <authorList>
            <consortium name="EnsemblFungi"/>
        </authorList>
    </citation>
    <scope>IDENTIFICATION</scope>
    <source>
        <strain evidence="3">isolate 1-1 / race 1 (BBBD)</strain>
    </source>
</reference>
<feature type="compositionally biased region" description="Polar residues" evidence="1">
    <location>
        <begin position="8"/>
        <end position="18"/>
    </location>
</feature>
<feature type="region of interest" description="Disordered" evidence="1">
    <location>
        <begin position="347"/>
        <end position="366"/>
    </location>
</feature>
<keyword evidence="4" id="KW-1185">Reference proteome</keyword>
<feature type="region of interest" description="Disordered" evidence="1">
    <location>
        <begin position="558"/>
        <end position="587"/>
    </location>
</feature>
<reference evidence="3 4" key="3">
    <citation type="journal article" date="2017" name="G3 (Bethesda)">
        <title>Comparative analysis highlights variable genome content of wheat rusts and divergence of the mating loci.</title>
        <authorList>
            <person name="Cuomo C.A."/>
            <person name="Bakkeren G."/>
            <person name="Khalil H.B."/>
            <person name="Panwar V."/>
            <person name="Joly D."/>
            <person name="Linning R."/>
            <person name="Sakthikumar S."/>
            <person name="Song X."/>
            <person name="Adiconis X."/>
            <person name="Fan L."/>
            <person name="Goldberg J.M."/>
            <person name="Levin J.Z."/>
            <person name="Young S."/>
            <person name="Zeng Q."/>
            <person name="Anikster Y."/>
            <person name="Bruce M."/>
            <person name="Wang M."/>
            <person name="Yin C."/>
            <person name="McCallum B."/>
            <person name="Szabo L.J."/>
            <person name="Hulbert S."/>
            <person name="Chen X."/>
            <person name="Fellers J.P."/>
        </authorList>
    </citation>
    <scope>NUCLEOTIDE SEQUENCE</scope>
    <source>
        <strain evidence="4">Isolate 1-1 / race 1 (BBBD)</strain>
        <strain evidence="3">isolate 1-1 / race 1 (BBBD)</strain>
    </source>
</reference>
<feature type="region of interest" description="Disordered" evidence="1">
    <location>
        <begin position="639"/>
        <end position="683"/>
    </location>
</feature>
<dbReference type="VEuPathDB" id="FungiDB:PTTG_07341"/>
<evidence type="ECO:0000313" key="4">
    <source>
        <dbReference type="Proteomes" id="UP000005240"/>
    </source>
</evidence>
<sequence>MDCVRGPASSQRKTCTATTHDHRPSTIDHRPSTSMAPISRTASSSNSRRATAAAASRIDSENDTLNKILAASEEEHRRHQAELARREAEELERVRIESEAAAKLERTRTSLLEQAEQAQLELVIQHSQAIQHASSHGPFSPQNEHEERMAFELAVALSLHPDNARSAGQQQPEEVDPPSYENSFHGPHPHPASPASPRPQSIFTRPLPPIPSQQPPSSIIVRPPSASPGHPHLPASLIQEPDPFSDQFATHDPDPPAASPASSSRSSLLLPPLSEPASQTSSASHLSPPPGEPQPKEHGPIASPGAAPSDTDGQGTLALTIPCPSLPLPLLTASPVGASEDGAAINRPAAASSSESFDANPSPPESVAEGITYGQVRAIDQPLTSAGQFVDTLVLSNFSDPVDRTKASSHALVAIEAWSWNRLLTYLMWHGNSQIEPGPLDVSEAEDAGTGSWQMGMSVIFREPEGVRPSVRLVMELIAGTGESQWSRAEGCSVVGGRSRRRSSTVLTRRTSTDAGRLPAGPVQTTIHLPKPFPILPVSLAGLACTLHEMHTVARMSSCGSLRPSSTTTSTTSSASSLSKQALPSGPSNQEIFARLAKAVAANARLLGEEEESRLQAEERLFKRGKRWLKRTTHKLVGASSSLPSHSAAPSRPPSSSASSIAAVVSSANTHDHPAPGSHGRLVLTVDGEGLPLPTGATLVRPWESDWN</sequence>